<comment type="similarity">
    <text evidence="2 18">Belongs to the integrin beta chain family.</text>
</comment>
<evidence type="ECO:0000256" key="8">
    <source>
        <dbReference type="ARBA" id="ARBA00022737"/>
    </source>
</evidence>
<dbReference type="Pfam" id="PF07974">
    <property type="entry name" value="EGF_2"/>
    <property type="match status" value="2"/>
</dbReference>
<keyword evidence="25" id="KW-1185">Reference proteome</keyword>
<evidence type="ECO:0000259" key="21">
    <source>
        <dbReference type="SMART" id="SM00423"/>
    </source>
</evidence>
<dbReference type="SUPFAM" id="SSF69687">
    <property type="entry name" value="Integrin beta tail domain"/>
    <property type="match status" value="1"/>
</dbReference>
<dbReference type="Gene3D" id="1.20.5.100">
    <property type="entry name" value="Cytochrome c1, transmembrane anchor, C-terminal"/>
    <property type="match status" value="1"/>
</dbReference>
<feature type="disulfide bond" evidence="17">
    <location>
        <begin position="521"/>
        <end position="526"/>
    </location>
</feature>
<feature type="disulfide bond" evidence="17">
    <location>
        <begin position="565"/>
        <end position="595"/>
    </location>
</feature>
<evidence type="ECO:0000259" key="23">
    <source>
        <dbReference type="SMART" id="SM01242"/>
    </source>
</evidence>
<feature type="disulfide bond" evidence="17">
    <location>
        <begin position="32"/>
        <end position="42"/>
    </location>
</feature>
<feature type="disulfide bond" evidence="17">
    <location>
        <begin position="480"/>
        <end position="515"/>
    </location>
</feature>
<feature type="disulfide bond" evidence="17">
    <location>
        <begin position="620"/>
        <end position="623"/>
    </location>
</feature>
<evidence type="ECO:0000256" key="16">
    <source>
        <dbReference type="ARBA" id="ARBA00023180"/>
    </source>
</evidence>
<evidence type="ECO:0000259" key="20">
    <source>
        <dbReference type="SMART" id="SM00187"/>
    </source>
</evidence>
<evidence type="ECO:0000256" key="6">
    <source>
        <dbReference type="ARBA" id="ARBA00022723"/>
    </source>
</evidence>
<dbReference type="AlphaFoldDB" id="A0A3B4A638"/>
<dbReference type="GO" id="GO:0019901">
    <property type="term" value="F:protein kinase binding"/>
    <property type="evidence" value="ECO:0007669"/>
    <property type="project" value="TreeGrafter"/>
</dbReference>
<feature type="disulfide bond" evidence="17">
    <location>
        <begin position="45"/>
        <end position="61"/>
    </location>
</feature>
<dbReference type="PROSITE" id="PS52047">
    <property type="entry name" value="I_EGF_2"/>
    <property type="match status" value="1"/>
</dbReference>
<dbReference type="InterPro" id="IPR014836">
    <property type="entry name" value="Integrin_bsu_cyt_dom"/>
</dbReference>
<dbReference type="PANTHER" id="PTHR10082:SF15">
    <property type="entry name" value="INTEGRIN BETA-2"/>
    <property type="match status" value="1"/>
</dbReference>
<dbReference type="InterPro" id="IPR002369">
    <property type="entry name" value="Integrin_bsu_VWA"/>
</dbReference>
<feature type="domain" description="Integrin beta subunit VWA" evidence="20">
    <location>
        <begin position="31"/>
        <end position="458"/>
    </location>
</feature>
<feature type="disulfide bond" evidence="17">
    <location>
        <begin position="627"/>
        <end position="636"/>
    </location>
</feature>
<name>A0A3B4A638_9GOBI</name>
<dbReference type="GO" id="GO:0008305">
    <property type="term" value="C:integrin complex"/>
    <property type="evidence" value="ECO:0007669"/>
    <property type="project" value="TreeGrafter"/>
</dbReference>
<keyword evidence="9" id="KW-0106">Calcium</keyword>
<dbReference type="FunFam" id="3.40.50.410:FF:000002">
    <property type="entry name" value="Integrin beta"/>
    <property type="match status" value="1"/>
</dbReference>
<dbReference type="SUPFAM" id="SSF57196">
    <property type="entry name" value="EGF/Laminin"/>
    <property type="match status" value="1"/>
</dbReference>
<evidence type="ECO:0000256" key="18">
    <source>
        <dbReference type="RuleBase" id="RU000633"/>
    </source>
</evidence>
<feature type="disulfide bond" evidence="17">
    <location>
        <begin position="485"/>
        <end position="494"/>
    </location>
</feature>
<dbReference type="Gene3D" id="3.30.1680.10">
    <property type="entry name" value="ligand-binding face of the semaphorins, domain 2"/>
    <property type="match status" value="1"/>
</dbReference>
<keyword evidence="3" id="KW-1003">Cell membrane</keyword>
<dbReference type="PRINTS" id="PR01186">
    <property type="entry name" value="INTEGRINB"/>
</dbReference>
<dbReference type="Pfam" id="PF08725">
    <property type="entry name" value="Integrin_b_cyt"/>
    <property type="match status" value="1"/>
</dbReference>
<evidence type="ECO:0000256" key="9">
    <source>
        <dbReference type="ARBA" id="ARBA00022837"/>
    </source>
</evidence>
<dbReference type="GO" id="GO:0005178">
    <property type="term" value="F:integrin binding"/>
    <property type="evidence" value="ECO:0007669"/>
    <property type="project" value="TreeGrafter"/>
</dbReference>
<dbReference type="GO" id="GO:0005925">
    <property type="term" value="C:focal adhesion"/>
    <property type="evidence" value="ECO:0007669"/>
    <property type="project" value="TreeGrafter"/>
</dbReference>
<dbReference type="InterPro" id="IPR036349">
    <property type="entry name" value="Integrin_bsu_tail_dom_sf"/>
</dbReference>
<dbReference type="SMART" id="SM01242">
    <property type="entry name" value="Integrin_B_tail"/>
    <property type="match status" value="1"/>
</dbReference>
<evidence type="ECO:0000256" key="2">
    <source>
        <dbReference type="ARBA" id="ARBA00007449"/>
    </source>
</evidence>
<evidence type="ECO:0000256" key="17">
    <source>
        <dbReference type="PIRSR" id="PIRSR002512-1"/>
    </source>
</evidence>
<keyword evidence="13 18" id="KW-0401">Integrin</keyword>
<dbReference type="Proteomes" id="UP000261520">
    <property type="component" value="Unplaced"/>
</dbReference>
<protein>
    <recommendedName>
        <fullName evidence="18">Integrin beta</fullName>
    </recommendedName>
</protein>
<dbReference type="GO" id="GO:0046872">
    <property type="term" value="F:metal ion binding"/>
    <property type="evidence" value="ECO:0007669"/>
    <property type="project" value="UniProtKB-KW"/>
</dbReference>
<keyword evidence="12 19" id="KW-1133">Transmembrane helix</keyword>
<feature type="disulfide bond" evidence="17">
    <location>
        <begin position="601"/>
        <end position="606"/>
    </location>
</feature>
<accession>A0A3B4A638</accession>
<dbReference type="Pfam" id="PF17205">
    <property type="entry name" value="PSI_integrin"/>
    <property type="match status" value="1"/>
</dbReference>
<feature type="disulfide bond" evidence="17">
    <location>
        <begin position="563"/>
        <end position="568"/>
    </location>
</feature>
<evidence type="ECO:0000256" key="12">
    <source>
        <dbReference type="ARBA" id="ARBA00022989"/>
    </source>
</evidence>
<dbReference type="SUPFAM" id="SSF53300">
    <property type="entry name" value="vWA-like"/>
    <property type="match status" value="1"/>
</dbReference>
<feature type="disulfide bond" evidence="17">
    <location>
        <begin position="397"/>
        <end position="410"/>
    </location>
</feature>
<dbReference type="GO" id="GO:0009986">
    <property type="term" value="C:cell surface"/>
    <property type="evidence" value="ECO:0007669"/>
    <property type="project" value="TreeGrafter"/>
</dbReference>
<dbReference type="FunFam" id="2.10.25.10:FF:000036">
    <property type="entry name" value="Integrin beta"/>
    <property type="match status" value="1"/>
</dbReference>
<keyword evidence="6" id="KW-0479">Metal-binding</keyword>
<dbReference type="GO" id="GO:0007159">
    <property type="term" value="P:leukocyte cell-cell adhesion"/>
    <property type="evidence" value="ECO:0007669"/>
    <property type="project" value="TreeGrafter"/>
</dbReference>
<dbReference type="GO" id="GO:0007229">
    <property type="term" value="P:integrin-mediated signaling pathway"/>
    <property type="evidence" value="ECO:0007669"/>
    <property type="project" value="UniProtKB-KW"/>
</dbReference>
<evidence type="ECO:0000256" key="1">
    <source>
        <dbReference type="ARBA" id="ARBA00004251"/>
    </source>
</evidence>
<dbReference type="PANTHER" id="PTHR10082">
    <property type="entry name" value="INTEGRIN BETA SUBUNIT"/>
    <property type="match status" value="1"/>
</dbReference>
<evidence type="ECO:0000256" key="13">
    <source>
        <dbReference type="ARBA" id="ARBA00023037"/>
    </source>
</evidence>
<keyword evidence="16" id="KW-0325">Glycoprotein</keyword>
<evidence type="ECO:0000259" key="22">
    <source>
        <dbReference type="SMART" id="SM01241"/>
    </source>
</evidence>
<feature type="transmembrane region" description="Helical" evidence="19">
    <location>
        <begin position="706"/>
        <end position="732"/>
    </location>
</feature>
<dbReference type="PROSITE" id="PS00243">
    <property type="entry name" value="I_EGF_1"/>
    <property type="match status" value="2"/>
</dbReference>
<dbReference type="InterPro" id="IPR032695">
    <property type="entry name" value="Integrin_dom_sf"/>
</dbReference>
<keyword evidence="7" id="KW-0732">Signal</keyword>
<dbReference type="InterPro" id="IPR013111">
    <property type="entry name" value="EGF_extracell"/>
</dbReference>
<feature type="disulfide bond" evidence="17">
    <location>
        <begin position="633"/>
        <end position="702"/>
    </location>
</feature>
<dbReference type="GO" id="GO:0001540">
    <property type="term" value="F:amyloid-beta binding"/>
    <property type="evidence" value="ECO:0007669"/>
    <property type="project" value="TreeGrafter"/>
</dbReference>
<comment type="subcellular location">
    <subcellularLocation>
        <location evidence="1 18">Cell membrane</location>
        <topology evidence="1 18">Single-pass type I membrane protein</topology>
    </subcellularLocation>
</comment>
<dbReference type="SMART" id="SM00423">
    <property type="entry name" value="PSI"/>
    <property type="match status" value="1"/>
</dbReference>
<evidence type="ECO:0000313" key="25">
    <source>
        <dbReference type="Proteomes" id="UP000261520"/>
    </source>
</evidence>
<feature type="disulfide bond" evidence="17">
    <location>
        <begin position="35"/>
        <end position="72"/>
    </location>
</feature>
<dbReference type="Gene3D" id="2.60.40.1510">
    <property type="entry name" value="ntegrin, alpha v. Chain A, domain 3"/>
    <property type="match status" value="1"/>
</dbReference>
<dbReference type="InterPro" id="IPR016201">
    <property type="entry name" value="PSI"/>
</dbReference>
<evidence type="ECO:0000256" key="7">
    <source>
        <dbReference type="ARBA" id="ARBA00022729"/>
    </source>
</evidence>
<feature type="disulfide bond" evidence="17">
    <location>
        <begin position="544"/>
        <end position="549"/>
    </location>
</feature>
<feature type="disulfide bond" evidence="17">
    <location>
        <begin position="608"/>
        <end position="617"/>
    </location>
</feature>
<keyword evidence="11 18" id="KW-0130">Cell adhesion</keyword>
<evidence type="ECO:0000256" key="11">
    <source>
        <dbReference type="ARBA" id="ARBA00022889"/>
    </source>
</evidence>
<keyword evidence="10" id="KW-0460">Magnesium</keyword>
<dbReference type="InterPro" id="IPR012896">
    <property type="entry name" value="Integrin_bsu_tail"/>
</dbReference>
<dbReference type="SUPFAM" id="SSF69179">
    <property type="entry name" value="Integrin domains"/>
    <property type="match status" value="1"/>
</dbReference>
<feature type="disulfide bond" evidence="17">
    <location>
        <begin position="652"/>
        <end position="677"/>
    </location>
</feature>
<dbReference type="GO" id="GO:0033627">
    <property type="term" value="P:cell adhesion mediated by integrin"/>
    <property type="evidence" value="ECO:0007669"/>
    <property type="project" value="TreeGrafter"/>
</dbReference>
<feature type="disulfide bond" evidence="17">
    <location>
        <begin position="523"/>
        <end position="557"/>
    </location>
</feature>
<feature type="domain" description="Integrin beta subunit cytoplasmic" evidence="22">
    <location>
        <begin position="729"/>
        <end position="775"/>
    </location>
</feature>
<dbReference type="SUPFAM" id="SSF103575">
    <property type="entry name" value="Plexin repeat"/>
    <property type="match status" value="1"/>
</dbReference>
<reference evidence="24" key="2">
    <citation type="submission" date="2025-09" db="UniProtKB">
        <authorList>
            <consortium name="Ensembl"/>
        </authorList>
    </citation>
    <scope>IDENTIFICATION</scope>
</reference>
<evidence type="ECO:0000313" key="24">
    <source>
        <dbReference type="Ensembl" id="ENSPMGP00000012517.1"/>
    </source>
</evidence>
<feature type="disulfide bond" evidence="17">
    <location>
        <begin position="254"/>
        <end position="295"/>
    </location>
</feature>
<keyword evidence="15 17" id="KW-1015">Disulfide bond</keyword>
<keyword evidence="14 19" id="KW-0472">Membrane</keyword>
<feature type="disulfide bond" evidence="17">
    <location>
        <begin position="430"/>
        <end position="669"/>
    </location>
</feature>
<dbReference type="GO" id="GO:0030593">
    <property type="term" value="P:neutrophil chemotaxis"/>
    <property type="evidence" value="ECO:0007669"/>
    <property type="project" value="TreeGrafter"/>
</dbReference>
<dbReference type="Ensembl" id="ENSPMGT00000013358.1">
    <property type="protein sequence ID" value="ENSPMGP00000012517.1"/>
    <property type="gene ID" value="ENSPMGG00000010324.1"/>
</dbReference>
<feature type="domain" description="PSI" evidence="21">
    <location>
        <begin position="23"/>
        <end position="73"/>
    </location>
</feature>
<evidence type="ECO:0000256" key="19">
    <source>
        <dbReference type="SAM" id="Phobius"/>
    </source>
</evidence>
<dbReference type="InterPro" id="IPR036465">
    <property type="entry name" value="vWFA_dom_sf"/>
</dbReference>
<keyword evidence="8" id="KW-0677">Repeat</keyword>
<keyword evidence="4" id="KW-0245">EGF-like domain</keyword>
<dbReference type="PIRSF" id="PIRSF002512">
    <property type="entry name" value="Integrin_B"/>
    <property type="match status" value="1"/>
</dbReference>
<dbReference type="InterPro" id="IPR015812">
    <property type="entry name" value="Integrin_bsu"/>
</dbReference>
<feature type="disulfide bond" evidence="17">
    <location>
        <begin position="581"/>
        <end position="588"/>
    </location>
</feature>
<dbReference type="Pfam" id="PF07965">
    <property type="entry name" value="Integrin_B_tail"/>
    <property type="match status" value="1"/>
</dbReference>
<feature type="disulfide bond" evidence="17">
    <location>
        <begin position="528"/>
        <end position="542"/>
    </location>
</feature>
<organism evidence="24 25">
    <name type="scientific">Periophthalmus magnuspinnatus</name>
    <dbReference type="NCBI Taxonomy" id="409849"/>
    <lineage>
        <taxon>Eukaryota</taxon>
        <taxon>Metazoa</taxon>
        <taxon>Chordata</taxon>
        <taxon>Craniata</taxon>
        <taxon>Vertebrata</taxon>
        <taxon>Euteleostomi</taxon>
        <taxon>Actinopterygii</taxon>
        <taxon>Neopterygii</taxon>
        <taxon>Teleostei</taxon>
        <taxon>Neoteleostei</taxon>
        <taxon>Acanthomorphata</taxon>
        <taxon>Gobiaria</taxon>
        <taxon>Gobiiformes</taxon>
        <taxon>Gobioidei</taxon>
        <taxon>Gobiidae</taxon>
        <taxon>Oxudercinae</taxon>
        <taxon>Periophthalmus</taxon>
    </lineage>
</organism>
<feature type="disulfide bond" evidence="17">
    <location>
        <begin position="199"/>
        <end position="206"/>
    </location>
</feature>
<evidence type="ECO:0000256" key="5">
    <source>
        <dbReference type="ARBA" id="ARBA00022692"/>
    </source>
</evidence>
<dbReference type="SMART" id="SM01241">
    <property type="entry name" value="Integrin_b_cyt"/>
    <property type="match status" value="1"/>
</dbReference>
<evidence type="ECO:0000256" key="4">
    <source>
        <dbReference type="ARBA" id="ARBA00022536"/>
    </source>
</evidence>
<sequence>TGVCVTCASHVCYMCVTGVCEEVCSRAQINSCSDCIRTGPFCAWCQQLNFTKAGEQEAVRCDTVAKLRTRGCNGEDIITVINHRTVVKDQPLSQTFDQKEKEPVQLRPQEIRLKLRPGLPVSFSVHFKQVQGYPVDLYYLMDLSFSMNDDLQNVKKLGNQLFTALEAITQHGRIGFGAFVDKTVLPFTNTNPQKLQKPCDNSLVACQAAFGYRHVLSLTQSKEQFRIEVDKQHISGNLDSPEGSLDAMMQATVCGDRIGWRNSSTRLLVLTTDAGFHMAGDGKLAGILEPNDERCHLHNNLYTSSSNTDYPSVGQLALQLEKQNIQPIFAVTDEVYDIYQLSKMIPKSVVGRLSADSSNVVKLITDAYNIRLSLSSKVTLTHGPLPENVQVTYSPKCDDPGPSGGSTGVCNGVQQGKEITFEVQVVSSSCLSSPQTFSISPLGIKDSLTVTVESDCDCKCHDKLQGALHPHCSFQGTVECGMCRCTEGFLGQFCNCSSDRRAQTESCRRDNGTECEGRGTCVCGRCQCHSKPSGTFYHGAFCECDDEQCDYHLNELCAGKGKCHCGKCQCNPGYEGDACQCAVSRESCTRNGAECNGRGTCKCNACECDSGYLPPLCLLCPSCPDPCNAKLSCVECLAFDVGPFKKNCSVACSSVSHQKVTHLGNARHCELKDSEGCWVRYRLQQLVGRDRYSADVLEQRDCPPSLVAIVAASVASVALVGILLLLLVKLLLYMRDLKEFRRFENEKKKSRWAQADNPLFKNATTTVTNPTFTGE</sequence>
<dbReference type="Gene3D" id="3.40.50.410">
    <property type="entry name" value="von Willebrand factor, type A domain"/>
    <property type="match status" value="1"/>
</dbReference>
<dbReference type="InterPro" id="IPR057243">
    <property type="entry name" value="Integrin_I-EGF_CS"/>
</dbReference>
<evidence type="ECO:0000256" key="14">
    <source>
        <dbReference type="ARBA" id="ARBA00023136"/>
    </source>
</evidence>
<feature type="domain" description="Integrin beta subunit tail" evidence="23">
    <location>
        <begin position="627"/>
        <end position="707"/>
    </location>
</feature>
<dbReference type="SMART" id="SM00187">
    <property type="entry name" value="INB"/>
    <property type="match status" value="1"/>
</dbReference>
<feature type="disulfide bond" evidence="17">
    <location>
        <begin position="496"/>
        <end position="507"/>
    </location>
</feature>
<proteinExistence type="inferred from homology"/>
<feature type="disulfide bond" evidence="17">
    <location>
        <begin position="603"/>
        <end position="648"/>
    </location>
</feature>
<evidence type="ECO:0000256" key="3">
    <source>
        <dbReference type="ARBA" id="ARBA00022475"/>
    </source>
</evidence>
<evidence type="ECO:0000256" key="10">
    <source>
        <dbReference type="ARBA" id="ARBA00022842"/>
    </source>
</evidence>
<dbReference type="InterPro" id="IPR033760">
    <property type="entry name" value="Integrin_beta_N"/>
</dbReference>
<dbReference type="STRING" id="409849.ENSPMGP00000012517"/>
<dbReference type="Pfam" id="PF00362">
    <property type="entry name" value="Integrin_beta"/>
    <property type="match status" value="1"/>
</dbReference>
<dbReference type="Pfam" id="PF23105">
    <property type="entry name" value="EGF_integrin"/>
    <property type="match status" value="1"/>
</dbReference>
<reference evidence="24" key="1">
    <citation type="submission" date="2025-08" db="UniProtKB">
        <authorList>
            <consortium name="Ensembl"/>
        </authorList>
    </citation>
    <scope>IDENTIFICATION</scope>
</reference>
<dbReference type="InterPro" id="IPR057073">
    <property type="entry name" value="EGF_integrin_2"/>
</dbReference>
<feature type="disulfide bond" evidence="17">
    <location>
        <begin position="456"/>
        <end position="460"/>
    </location>
</feature>
<feature type="disulfide bond" evidence="17">
    <location>
        <begin position="570"/>
        <end position="579"/>
    </location>
</feature>
<keyword evidence="5 18" id="KW-0812">Transmembrane</keyword>
<dbReference type="Gene3D" id="2.10.25.10">
    <property type="entry name" value="Laminin"/>
    <property type="match status" value="4"/>
</dbReference>
<evidence type="ECO:0000256" key="15">
    <source>
        <dbReference type="ARBA" id="ARBA00023157"/>
    </source>
</evidence>
<dbReference type="GO" id="GO:0007160">
    <property type="term" value="P:cell-matrix adhesion"/>
    <property type="evidence" value="ECO:0007669"/>
    <property type="project" value="TreeGrafter"/>
</dbReference>